<dbReference type="EMBL" id="SLWF01000001">
    <property type="protein sequence ID" value="TCN90548.1"/>
    <property type="molecule type" value="Genomic_DNA"/>
</dbReference>
<organism evidence="2 3">
    <name type="scientific">Shewanella fodinae</name>
    <dbReference type="NCBI Taxonomy" id="552357"/>
    <lineage>
        <taxon>Bacteria</taxon>
        <taxon>Pseudomonadati</taxon>
        <taxon>Pseudomonadota</taxon>
        <taxon>Gammaproteobacteria</taxon>
        <taxon>Alteromonadales</taxon>
        <taxon>Shewanellaceae</taxon>
        <taxon>Shewanella</taxon>
    </lineage>
</organism>
<dbReference type="AlphaFoldDB" id="A0A4R2FLP2"/>
<evidence type="ECO:0000256" key="1">
    <source>
        <dbReference type="SAM" id="SignalP"/>
    </source>
</evidence>
<keyword evidence="3" id="KW-1185">Reference proteome</keyword>
<feature type="chain" id="PRO_5020266765" evidence="1">
    <location>
        <begin position="18"/>
        <end position="233"/>
    </location>
</feature>
<keyword evidence="1" id="KW-0732">Signal</keyword>
<dbReference type="OrthoDB" id="6195703at2"/>
<sequence length="233" mass="26597">MKLLPMLLLLLPTAASAVDFCPNSMPTKNWGIQYQLSGAHQGTLLLLRQQAQTAFYNPQNQVAEWWRFDNPQHPQFSRVFGEAKRRIDYYMGDLRTLGVQVSQAEIESFAANHLRQALTKVPQSDCAEAEAYEGDYHQVHYRMLWSTALQLPLTLETTVQGKVSRWQAQQFVNSADVTGHFQQWQAYKRTDFADVGDNEQDPFLAKMINQGFVEHSEHAAYDSRGNPLGNHSH</sequence>
<evidence type="ECO:0000313" key="3">
    <source>
        <dbReference type="Proteomes" id="UP000294832"/>
    </source>
</evidence>
<accession>A0A4R2FLP2</accession>
<proteinExistence type="predicted"/>
<feature type="signal peptide" evidence="1">
    <location>
        <begin position="1"/>
        <end position="17"/>
    </location>
</feature>
<evidence type="ECO:0000313" key="2">
    <source>
        <dbReference type="EMBL" id="TCN90548.1"/>
    </source>
</evidence>
<protein>
    <submittedName>
        <fullName evidence="2">Uncharacterized protein</fullName>
    </submittedName>
</protein>
<gene>
    <name evidence="2" type="ORF">EDC91_10117</name>
</gene>
<dbReference type="RefSeq" id="WP_133037299.1">
    <property type="nucleotide sequence ID" value="NZ_SLWF01000001.1"/>
</dbReference>
<reference evidence="2 3" key="1">
    <citation type="submission" date="2019-03" db="EMBL/GenBank/DDBJ databases">
        <title>Freshwater and sediment microbial communities from various areas in North America, analyzing microbe dynamics in response to fracking.</title>
        <authorList>
            <person name="Lamendella R."/>
        </authorList>
    </citation>
    <scope>NUCLEOTIDE SEQUENCE [LARGE SCALE GENOMIC DNA]</scope>
    <source>
        <strain evidence="2 3">74A</strain>
    </source>
</reference>
<dbReference type="Proteomes" id="UP000294832">
    <property type="component" value="Unassembled WGS sequence"/>
</dbReference>
<comment type="caution">
    <text evidence="2">The sequence shown here is derived from an EMBL/GenBank/DDBJ whole genome shotgun (WGS) entry which is preliminary data.</text>
</comment>
<name>A0A4R2FLP2_9GAMM</name>